<dbReference type="AlphaFoldDB" id="A0AAE1B9S6"/>
<evidence type="ECO:0000313" key="1">
    <source>
        <dbReference type="EMBL" id="KAK3802419.1"/>
    </source>
</evidence>
<dbReference type="EMBL" id="JAWDGP010000238">
    <property type="protein sequence ID" value="KAK3802419.1"/>
    <property type="molecule type" value="Genomic_DNA"/>
</dbReference>
<organism evidence="1 2">
    <name type="scientific">Elysia crispata</name>
    <name type="common">lettuce slug</name>
    <dbReference type="NCBI Taxonomy" id="231223"/>
    <lineage>
        <taxon>Eukaryota</taxon>
        <taxon>Metazoa</taxon>
        <taxon>Spiralia</taxon>
        <taxon>Lophotrochozoa</taxon>
        <taxon>Mollusca</taxon>
        <taxon>Gastropoda</taxon>
        <taxon>Heterobranchia</taxon>
        <taxon>Euthyneura</taxon>
        <taxon>Panpulmonata</taxon>
        <taxon>Sacoglossa</taxon>
        <taxon>Placobranchoidea</taxon>
        <taxon>Plakobranchidae</taxon>
        <taxon>Elysia</taxon>
    </lineage>
</organism>
<comment type="caution">
    <text evidence="1">The sequence shown here is derived from an EMBL/GenBank/DDBJ whole genome shotgun (WGS) entry which is preliminary data.</text>
</comment>
<proteinExistence type="predicted"/>
<name>A0AAE1B9S6_9GAST</name>
<sequence length="91" mass="10240">MIINSDHKSQRCSLTHETYPQALKCINVLATSRPFYVRKGFGAFPLFTDLAAARGSLTISDCHHSAYYLALLSWPGDPRARRTRGQNLRMA</sequence>
<dbReference type="Proteomes" id="UP001283361">
    <property type="component" value="Unassembled WGS sequence"/>
</dbReference>
<reference evidence="1" key="1">
    <citation type="journal article" date="2023" name="G3 (Bethesda)">
        <title>A reference genome for the long-term kleptoplast-retaining sea slug Elysia crispata morphotype clarki.</title>
        <authorList>
            <person name="Eastman K.E."/>
            <person name="Pendleton A.L."/>
            <person name="Shaikh M.A."/>
            <person name="Suttiyut T."/>
            <person name="Ogas R."/>
            <person name="Tomko P."/>
            <person name="Gavelis G."/>
            <person name="Widhalm J.R."/>
            <person name="Wisecaver J.H."/>
        </authorList>
    </citation>
    <scope>NUCLEOTIDE SEQUENCE</scope>
    <source>
        <strain evidence="1">ECLA1</strain>
    </source>
</reference>
<keyword evidence="2" id="KW-1185">Reference proteome</keyword>
<accession>A0AAE1B9S6</accession>
<gene>
    <name evidence="1" type="ORF">RRG08_034186</name>
</gene>
<protein>
    <submittedName>
        <fullName evidence="1">Uncharacterized protein</fullName>
    </submittedName>
</protein>
<evidence type="ECO:0000313" key="2">
    <source>
        <dbReference type="Proteomes" id="UP001283361"/>
    </source>
</evidence>